<dbReference type="Pfam" id="PF00847">
    <property type="entry name" value="AP2"/>
    <property type="match status" value="1"/>
</dbReference>
<comment type="subcellular location">
    <subcellularLocation>
        <location evidence="1">Nucleus</location>
    </subcellularLocation>
</comment>
<dbReference type="CDD" id="cd00018">
    <property type="entry name" value="AP2"/>
    <property type="match status" value="1"/>
</dbReference>
<dbReference type="PANTHER" id="PTHR32467">
    <property type="entry name" value="AP2-LIKE ETHYLENE-RESPONSIVE TRANSCRIPTION FACTOR"/>
    <property type="match status" value="1"/>
</dbReference>
<keyword evidence="6" id="KW-0539">Nucleus</keyword>
<dbReference type="SUPFAM" id="SSF54171">
    <property type="entry name" value="DNA-binding domain"/>
    <property type="match status" value="1"/>
</dbReference>
<evidence type="ECO:0000256" key="2">
    <source>
        <dbReference type="ARBA" id="ARBA00023015"/>
    </source>
</evidence>
<dbReference type="FunFam" id="3.30.730.10:FF:000004">
    <property type="entry name" value="AP2-like ethylene-responsive transcription factor"/>
    <property type="match status" value="1"/>
</dbReference>
<evidence type="ECO:0000256" key="5">
    <source>
        <dbReference type="ARBA" id="ARBA00023163"/>
    </source>
</evidence>
<evidence type="ECO:0000256" key="6">
    <source>
        <dbReference type="ARBA" id="ARBA00023242"/>
    </source>
</evidence>
<dbReference type="Proteomes" id="UP000836841">
    <property type="component" value="Chromosome 4"/>
</dbReference>
<dbReference type="InterPro" id="IPR001471">
    <property type="entry name" value="AP2/ERF_dom"/>
</dbReference>
<keyword evidence="2" id="KW-0805">Transcription regulation</keyword>
<keyword evidence="10" id="KW-1185">Reference proteome</keyword>
<dbReference type="Gene3D" id="3.30.730.10">
    <property type="entry name" value="AP2/ERF domain"/>
    <property type="match status" value="1"/>
</dbReference>
<keyword evidence="4" id="KW-0010">Activator</keyword>
<evidence type="ECO:0000313" key="10">
    <source>
        <dbReference type="Proteomes" id="UP000836841"/>
    </source>
</evidence>
<protein>
    <recommendedName>
        <fullName evidence="8">AP2/ERF domain-containing protein</fullName>
    </recommendedName>
</protein>
<dbReference type="PANTHER" id="PTHR32467:SF118">
    <property type="entry name" value="ETHYLENE-RESPONSIVE TRANSCRIPTION FACTOR RAP2-7"/>
    <property type="match status" value="1"/>
</dbReference>
<dbReference type="EMBL" id="OU466860">
    <property type="protein sequence ID" value="CAH2060116.1"/>
    <property type="molecule type" value="Genomic_DNA"/>
</dbReference>
<keyword evidence="5" id="KW-0804">Transcription</keyword>
<dbReference type="SMART" id="SM00380">
    <property type="entry name" value="AP2"/>
    <property type="match status" value="1"/>
</dbReference>
<gene>
    <name evidence="9" type="ORF">TAV2_LOCUS14409</name>
</gene>
<evidence type="ECO:0000313" key="9">
    <source>
        <dbReference type="EMBL" id="CAH2060116.1"/>
    </source>
</evidence>
<name>A0AAU9SD84_THLAR</name>
<dbReference type="GO" id="GO:0003700">
    <property type="term" value="F:DNA-binding transcription factor activity"/>
    <property type="evidence" value="ECO:0007669"/>
    <property type="project" value="InterPro"/>
</dbReference>
<keyword evidence="3" id="KW-0238">DNA-binding</keyword>
<evidence type="ECO:0000256" key="4">
    <source>
        <dbReference type="ARBA" id="ARBA00023159"/>
    </source>
</evidence>
<comment type="similarity">
    <text evidence="7">Belongs to the AP2/ERF transcription factor family. AP2 subfamily.</text>
</comment>
<sequence length="239" mass="26200">MLDLNLDAASPESTQYGDSYTYHQISGGSGNRLEESLTSTSSVINGADADDDSCSTRAFTLSFDILKVGSSGGGGDDNTTSISGVTKELFPVAKDCRHLRDVEGSSSSNWNLSFESSSQGETKVVAPASAPVKRIRRGPKPSSKYIGVTFYRRTGRWESHIWDCGKQVYLGSFDTVDAAARAHDRAAIKFRGAHASTNFTLDDYEEDMKQVEHLSKEEFVHILRRGRWEAIIGQFLGQK</sequence>
<proteinExistence type="inferred from homology"/>
<evidence type="ECO:0000259" key="8">
    <source>
        <dbReference type="PROSITE" id="PS51032"/>
    </source>
</evidence>
<evidence type="ECO:0000256" key="7">
    <source>
        <dbReference type="ARBA" id="ARBA00037973"/>
    </source>
</evidence>
<dbReference type="GO" id="GO:0005634">
    <property type="term" value="C:nucleus"/>
    <property type="evidence" value="ECO:0007669"/>
    <property type="project" value="UniProtKB-SubCell"/>
</dbReference>
<dbReference type="InterPro" id="IPR016177">
    <property type="entry name" value="DNA-bd_dom_sf"/>
</dbReference>
<feature type="domain" description="AP2/ERF" evidence="8">
    <location>
        <begin position="144"/>
        <end position="200"/>
    </location>
</feature>
<dbReference type="GO" id="GO:0003677">
    <property type="term" value="F:DNA binding"/>
    <property type="evidence" value="ECO:0007669"/>
    <property type="project" value="UniProtKB-KW"/>
</dbReference>
<reference evidence="9 10" key="1">
    <citation type="submission" date="2022-03" db="EMBL/GenBank/DDBJ databases">
        <authorList>
            <person name="Nunn A."/>
            <person name="Chopra R."/>
            <person name="Nunn A."/>
            <person name="Contreras Garrido A."/>
        </authorList>
    </citation>
    <scope>NUCLEOTIDE SEQUENCE [LARGE SCALE GENOMIC DNA]</scope>
</reference>
<evidence type="ECO:0000256" key="1">
    <source>
        <dbReference type="ARBA" id="ARBA00004123"/>
    </source>
</evidence>
<dbReference type="PROSITE" id="PS51032">
    <property type="entry name" value="AP2_ERF"/>
    <property type="match status" value="1"/>
</dbReference>
<accession>A0AAU9SD84</accession>
<dbReference type="InterPro" id="IPR036955">
    <property type="entry name" value="AP2/ERF_dom_sf"/>
</dbReference>
<dbReference type="AlphaFoldDB" id="A0AAU9SD84"/>
<organism evidence="9 10">
    <name type="scientific">Thlaspi arvense</name>
    <name type="common">Field penny-cress</name>
    <dbReference type="NCBI Taxonomy" id="13288"/>
    <lineage>
        <taxon>Eukaryota</taxon>
        <taxon>Viridiplantae</taxon>
        <taxon>Streptophyta</taxon>
        <taxon>Embryophyta</taxon>
        <taxon>Tracheophyta</taxon>
        <taxon>Spermatophyta</taxon>
        <taxon>Magnoliopsida</taxon>
        <taxon>eudicotyledons</taxon>
        <taxon>Gunneridae</taxon>
        <taxon>Pentapetalae</taxon>
        <taxon>rosids</taxon>
        <taxon>malvids</taxon>
        <taxon>Brassicales</taxon>
        <taxon>Brassicaceae</taxon>
        <taxon>Thlaspideae</taxon>
        <taxon>Thlaspi</taxon>
    </lineage>
</organism>
<evidence type="ECO:0000256" key="3">
    <source>
        <dbReference type="ARBA" id="ARBA00023125"/>
    </source>
</evidence>